<dbReference type="InterPro" id="IPR036457">
    <property type="entry name" value="PPM-type-like_dom_sf"/>
</dbReference>
<dbReference type="SMART" id="SM00332">
    <property type="entry name" value="PP2Cc"/>
    <property type="match status" value="1"/>
</dbReference>
<dbReference type="EMBL" id="JAACLJ010000001">
    <property type="protein sequence ID" value="KAF4596020.1"/>
    <property type="molecule type" value="Genomic_DNA"/>
</dbReference>
<dbReference type="SUPFAM" id="SSF81606">
    <property type="entry name" value="PP2C-like"/>
    <property type="match status" value="1"/>
</dbReference>
<dbReference type="PROSITE" id="PS51746">
    <property type="entry name" value="PPM_2"/>
    <property type="match status" value="1"/>
</dbReference>
<organism evidence="3 4">
    <name type="scientific">Ophiocordyceps camponoti-floridani</name>
    <dbReference type="NCBI Taxonomy" id="2030778"/>
    <lineage>
        <taxon>Eukaryota</taxon>
        <taxon>Fungi</taxon>
        <taxon>Dikarya</taxon>
        <taxon>Ascomycota</taxon>
        <taxon>Pezizomycotina</taxon>
        <taxon>Sordariomycetes</taxon>
        <taxon>Hypocreomycetidae</taxon>
        <taxon>Hypocreales</taxon>
        <taxon>Ophiocordycipitaceae</taxon>
        <taxon>Ophiocordyceps</taxon>
    </lineage>
</organism>
<evidence type="ECO:0000259" key="2">
    <source>
        <dbReference type="PROSITE" id="PS51746"/>
    </source>
</evidence>
<dbReference type="EC" id="3.1.3.16" evidence="1"/>
<proteinExistence type="inferred from homology"/>
<comment type="catalytic activity">
    <reaction evidence="1">
        <text>O-phospho-L-seryl-[protein] + H2O = L-seryl-[protein] + phosphate</text>
        <dbReference type="Rhea" id="RHEA:20629"/>
        <dbReference type="Rhea" id="RHEA-COMP:9863"/>
        <dbReference type="Rhea" id="RHEA-COMP:11604"/>
        <dbReference type="ChEBI" id="CHEBI:15377"/>
        <dbReference type="ChEBI" id="CHEBI:29999"/>
        <dbReference type="ChEBI" id="CHEBI:43474"/>
        <dbReference type="ChEBI" id="CHEBI:83421"/>
        <dbReference type="EC" id="3.1.3.16"/>
    </reaction>
</comment>
<dbReference type="InterPro" id="IPR039123">
    <property type="entry name" value="PPTC7"/>
</dbReference>
<keyword evidence="1" id="KW-0904">Protein phosphatase</keyword>
<comment type="cofactor">
    <cofactor evidence="1">
        <name>Mg(2+)</name>
        <dbReference type="ChEBI" id="CHEBI:18420"/>
    </cofactor>
</comment>
<dbReference type="PANTHER" id="PTHR12320">
    <property type="entry name" value="PROTEIN PHOSPHATASE 2C"/>
    <property type="match status" value="1"/>
</dbReference>
<dbReference type="InterPro" id="IPR001932">
    <property type="entry name" value="PPM-type_phosphatase-like_dom"/>
</dbReference>
<evidence type="ECO:0000313" key="3">
    <source>
        <dbReference type="EMBL" id="KAF4596020.1"/>
    </source>
</evidence>
<comment type="caution">
    <text evidence="3">The sequence shown here is derived from an EMBL/GenBank/DDBJ whole genome shotgun (WGS) entry which is preliminary data.</text>
</comment>
<keyword evidence="1" id="KW-0479">Metal-binding</keyword>
<name>A0A8H4QEH8_9HYPO</name>
<feature type="domain" description="PPM-type phosphatase" evidence="2">
    <location>
        <begin position="52"/>
        <end position="340"/>
    </location>
</feature>
<comment type="cofactor">
    <cofactor evidence="1">
        <name>Mn(2+)</name>
        <dbReference type="ChEBI" id="CHEBI:29035"/>
    </cofactor>
</comment>
<keyword evidence="1" id="KW-0378">Hydrolase</keyword>
<dbReference type="GO" id="GO:0004722">
    <property type="term" value="F:protein serine/threonine phosphatase activity"/>
    <property type="evidence" value="ECO:0007669"/>
    <property type="project" value="UniProtKB-EC"/>
</dbReference>
<protein>
    <recommendedName>
        <fullName evidence="1">Protein phosphatase</fullName>
        <ecNumber evidence="1">3.1.3.16</ecNumber>
    </recommendedName>
</protein>
<reference evidence="3 4" key="1">
    <citation type="journal article" date="2020" name="G3 (Bethesda)">
        <title>Genetic Underpinnings of Host Manipulation by Ophiocordyceps as Revealed by Comparative Transcriptomics.</title>
        <authorList>
            <person name="Will I."/>
            <person name="Das B."/>
            <person name="Trinh T."/>
            <person name="Brachmann A."/>
            <person name="Ohm R.A."/>
            <person name="de Bekker C."/>
        </authorList>
    </citation>
    <scope>NUCLEOTIDE SEQUENCE [LARGE SCALE GENOMIC DNA]</scope>
    <source>
        <strain evidence="3 4">EC05</strain>
    </source>
</reference>
<dbReference type="Proteomes" id="UP000562929">
    <property type="component" value="Unassembled WGS sequence"/>
</dbReference>
<keyword evidence="1" id="KW-0460">Magnesium</keyword>
<dbReference type="AlphaFoldDB" id="A0A8H4QEH8"/>
<dbReference type="Gene3D" id="3.60.40.10">
    <property type="entry name" value="PPM-type phosphatase domain"/>
    <property type="match status" value="1"/>
</dbReference>
<sequence length="354" mass="37176">MATSLAQRVAARARVAGNFARYSTTTSSSSIGIHLAASFSAKDRPYDPSSHVFSFGSPISKSATRPDSGHDAFFVRRVGGSDAVAFGVADGVGGWTESGVDPADFSHGLCRYMADAAGSDLSKSGPVTARKLMEAGYDAVCRDKSLIAGGSTACVAIASTDGVVDVANLGDSGYLQLRLNAVNAVSTPQTHAFNTPYQLSLVPPHMVAGFTDLPRDADVSQHHLRHGDLLLLATDGLLDNLFPQDILRIASRAMVVSGAWILTSSKRICVADSLGNLVTNSPGGSPLQVLLATELVAAAKAASINTRIDGPFAKEVKRYYPRERWHGGKIDDICVIVAVACENKPTSREADSRG</sequence>
<evidence type="ECO:0000256" key="1">
    <source>
        <dbReference type="RuleBase" id="RU366020"/>
    </source>
</evidence>
<keyword evidence="1" id="KW-0464">Manganese</keyword>
<evidence type="ECO:0000313" key="4">
    <source>
        <dbReference type="Proteomes" id="UP000562929"/>
    </source>
</evidence>
<keyword evidence="4" id="KW-1185">Reference proteome</keyword>
<dbReference type="GO" id="GO:0046872">
    <property type="term" value="F:metal ion binding"/>
    <property type="evidence" value="ECO:0007669"/>
    <property type="project" value="UniProtKB-UniRule"/>
</dbReference>
<dbReference type="OrthoDB" id="60843at2759"/>
<comment type="similarity">
    <text evidence="1">Belongs to the PP2C family.</text>
</comment>
<accession>A0A8H4QEH8</accession>
<dbReference type="PANTHER" id="PTHR12320:SF1">
    <property type="entry name" value="PROTEIN PHOSPHATASE PTC7 HOMOLOG"/>
    <property type="match status" value="1"/>
</dbReference>
<dbReference type="Pfam" id="PF13672">
    <property type="entry name" value="PP2C_2"/>
    <property type="match status" value="1"/>
</dbReference>
<comment type="catalytic activity">
    <reaction evidence="1">
        <text>O-phospho-L-threonyl-[protein] + H2O = L-threonyl-[protein] + phosphate</text>
        <dbReference type="Rhea" id="RHEA:47004"/>
        <dbReference type="Rhea" id="RHEA-COMP:11060"/>
        <dbReference type="Rhea" id="RHEA-COMP:11605"/>
        <dbReference type="ChEBI" id="CHEBI:15377"/>
        <dbReference type="ChEBI" id="CHEBI:30013"/>
        <dbReference type="ChEBI" id="CHEBI:43474"/>
        <dbReference type="ChEBI" id="CHEBI:61977"/>
        <dbReference type="EC" id="3.1.3.16"/>
    </reaction>
</comment>
<gene>
    <name evidence="3" type="ORF">GQ602_001633</name>
</gene>